<proteinExistence type="predicted"/>
<dbReference type="Proteomes" id="UP000305524">
    <property type="component" value="Unassembled WGS sequence"/>
</dbReference>
<keyword evidence="1" id="KW-1133">Transmembrane helix</keyword>
<protein>
    <submittedName>
        <fullName evidence="2">Uncharacterized protein</fullName>
    </submittedName>
</protein>
<reference evidence="2 3" key="1">
    <citation type="journal article" date="2019" name="Environ. Microbiol.">
        <title>An active ?-lactamase is a part of an orchestrated cell wall stress resistance network of Bacillus subtilis and related rhizosphere species.</title>
        <authorList>
            <person name="Bucher T."/>
            <person name="Keren-Paz A."/>
            <person name="Hausser J."/>
            <person name="Olender T."/>
            <person name="Cytryn E."/>
            <person name="Kolodkin-Gal I."/>
        </authorList>
    </citation>
    <scope>NUCLEOTIDE SEQUENCE [LARGE SCALE GENOMIC DNA]</scope>
    <source>
        <strain evidence="2 3">I186</strain>
    </source>
</reference>
<gene>
    <name evidence="2" type="ORF">FC701_05490</name>
</gene>
<keyword evidence="1" id="KW-0472">Membrane</keyword>
<dbReference type="AlphaFoldDB" id="A0A4U3ADH6"/>
<dbReference type="EMBL" id="SZOD01000119">
    <property type="protein sequence ID" value="TKI86506.1"/>
    <property type="molecule type" value="Genomic_DNA"/>
</dbReference>
<name>A0A4U3ADH6_BACMY</name>
<comment type="caution">
    <text evidence="2">The sequence shown here is derived from an EMBL/GenBank/DDBJ whole genome shotgun (WGS) entry which is preliminary data.</text>
</comment>
<feature type="transmembrane region" description="Helical" evidence="1">
    <location>
        <begin position="55"/>
        <end position="74"/>
    </location>
</feature>
<sequence>MRNIGIISLFILGLVLLNVISVHTIGTLTLTIGLIVAIGIGVYFLYYIALSFAALFTTIIGAIMVISLITYAAANLI</sequence>
<evidence type="ECO:0000256" key="1">
    <source>
        <dbReference type="SAM" id="Phobius"/>
    </source>
</evidence>
<evidence type="ECO:0000313" key="3">
    <source>
        <dbReference type="Proteomes" id="UP000305524"/>
    </source>
</evidence>
<accession>A0A4U3ADH6</accession>
<keyword evidence="1" id="KW-0812">Transmembrane</keyword>
<dbReference type="RefSeq" id="WP_137057140.1">
    <property type="nucleotide sequence ID" value="NZ_SZOD01000119.1"/>
</dbReference>
<organism evidence="2 3">
    <name type="scientific">Bacillus mycoides</name>
    <dbReference type="NCBI Taxonomy" id="1405"/>
    <lineage>
        <taxon>Bacteria</taxon>
        <taxon>Bacillati</taxon>
        <taxon>Bacillota</taxon>
        <taxon>Bacilli</taxon>
        <taxon>Bacillales</taxon>
        <taxon>Bacillaceae</taxon>
        <taxon>Bacillus</taxon>
        <taxon>Bacillus cereus group</taxon>
    </lineage>
</organism>
<evidence type="ECO:0000313" key="2">
    <source>
        <dbReference type="EMBL" id="TKI86506.1"/>
    </source>
</evidence>
<feature type="transmembrane region" description="Helical" evidence="1">
    <location>
        <begin position="31"/>
        <end position="48"/>
    </location>
</feature>